<evidence type="ECO:0000313" key="4">
    <source>
        <dbReference type="Proteomes" id="UP001443914"/>
    </source>
</evidence>
<evidence type="ECO:0000256" key="1">
    <source>
        <dbReference type="ARBA" id="ARBA00022670"/>
    </source>
</evidence>
<dbReference type="GO" id="GO:0006508">
    <property type="term" value="P:proteolysis"/>
    <property type="evidence" value="ECO:0007669"/>
    <property type="project" value="UniProtKB-KW"/>
</dbReference>
<dbReference type="PANTHER" id="PTHR42648:SF31">
    <property type="entry name" value="RNA-DIRECTED DNA POLYMERASE"/>
    <property type="match status" value="1"/>
</dbReference>
<dbReference type="GO" id="GO:0003676">
    <property type="term" value="F:nucleic acid binding"/>
    <property type="evidence" value="ECO:0007669"/>
    <property type="project" value="InterPro"/>
</dbReference>
<gene>
    <name evidence="3" type="ORF">RND81_12G148200</name>
</gene>
<feature type="domain" description="Integrase catalytic" evidence="2">
    <location>
        <begin position="449"/>
        <end position="613"/>
    </location>
</feature>
<sequence>MSEEEDNPPTKTNAMNTIESIHTLKITTLLTGSENYPLWKRQMELALSAKRRLGYVNGKTPKPKEDEEKIEAWTVANNQKRYTVANGARKFKLNRESYEATQNERSIEDYYTQLQMIWDELDNMSTLVTTLPSITKVTTNIAEYLKAVEAQAEERKLFQFLNGLDKDYGVLRSNILMMDPLPSVEHTVSLMLQEEMQANNLGNTNLQESLALLSKREFEREKCVHCGRDNHKSELCWEIKGYPVGHPKQRKINYKPGFRCGGFRQQRTFQTNPRQQNFKRTAANVRADQPDLSAAIGMTNYNSQTHDNWIIDSGATNHMSSKLDVINNVKELQTKLRISLPDGRYVLVTHKGEVDLNRDLQLTDVLYVPSFKHNLMSVQKLIKENQCYVTFFDTHFYVQGCTKGEIKGIGSTVNGGNFSLWHNRLGHAPLSKIKHLTCLNLQKCNAELCLTCPMAKLTKQPFAQSQTTVDNPFDLIHIDIWGPYRVVYRGKFRYFLTIVDEKSRGTWVTQFGKKIKIIRSDNALEFDDCQCRKLFETKGMIHQTSIVDRPQQNGVVERKHRHLLEISRALRFHSGLPLSYWGDCVMTAAYLINRIPSSVIKNKTPYEVIHKKSAKYEELKVFGCLAMVYNPDRSKDKFQPRSVRCLFLGYPAHQNGYKV</sequence>
<proteinExistence type="predicted"/>
<dbReference type="EMBL" id="JBDFQZ010000012">
    <property type="protein sequence ID" value="KAK9673127.1"/>
    <property type="molecule type" value="Genomic_DNA"/>
</dbReference>
<dbReference type="InterPro" id="IPR036397">
    <property type="entry name" value="RNaseH_sf"/>
</dbReference>
<evidence type="ECO:0000259" key="2">
    <source>
        <dbReference type="PROSITE" id="PS50994"/>
    </source>
</evidence>
<dbReference type="GO" id="GO:0015074">
    <property type="term" value="P:DNA integration"/>
    <property type="evidence" value="ECO:0007669"/>
    <property type="project" value="InterPro"/>
</dbReference>
<dbReference type="InterPro" id="IPR012337">
    <property type="entry name" value="RNaseH-like_sf"/>
</dbReference>
<dbReference type="GO" id="GO:0008233">
    <property type="term" value="F:peptidase activity"/>
    <property type="evidence" value="ECO:0007669"/>
    <property type="project" value="UniProtKB-KW"/>
</dbReference>
<keyword evidence="4" id="KW-1185">Reference proteome</keyword>
<dbReference type="PROSITE" id="PS50994">
    <property type="entry name" value="INTEGRASE"/>
    <property type="match status" value="1"/>
</dbReference>
<keyword evidence="1" id="KW-0378">Hydrolase</keyword>
<dbReference type="InterPro" id="IPR039537">
    <property type="entry name" value="Retrotran_Ty1/copia-like"/>
</dbReference>
<dbReference type="Pfam" id="PF14244">
    <property type="entry name" value="Retrotran_gag_3"/>
    <property type="match status" value="1"/>
</dbReference>
<dbReference type="InterPro" id="IPR054722">
    <property type="entry name" value="PolX-like_BBD"/>
</dbReference>
<dbReference type="Pfam" id="PF25597">
    <property type="entry name" value="SH3_retrovirus"/>
    <property type="match status" value="1"/>
</dbReference>
<reference evidence="3" key="1">
    <citation type="submission" date="2024-03" db="EMBL/GenBank/DDBJ databases">
        <title>WGS assembly of Saponaria officinalis var. Norfolk2.</title>
        <authorList>
            <person name="Jenkins J."/>
            <person name="Shu S."/>
            <person name="Grimwood J."/>
            <person name="Barry K."/>
            <person name="Goodstein D."/>
            <person name="Schmutz J."/>
            <person name="Leebens-Mack J."/>
            <person name="Osbourn A."/>
        </authorList>
    </citation>
    <scope>NUCLEOTIDE SEQUENCE [LARGE SCALE GENOMIC DNA]</scope>
    <source>
        <strain evidence="3">JIC</strain>
    </source>
</reference>
<dbReference type="Pfam" id="PF22936">
    <property type="entry name" value="Pol_BBD"/>
    <property type="match status" value="1"/>
</dbReference>
<name>A0AAW1HAL6_SAPOF</name>
<keyword evidence="1" id="KW-0645">Protease</keyword>
<accession>A0AAW1HAL6</accession>
<evidence type="ECO:0000313" key="3">
    <source>
        <dbReference type="EMBL" id="KAK9673127.1"/>
    </source>
</evidence>
<protein>
    <recommendedName>
        <fullName evidence="2">Integrase catalytic domain-containing protein</fullName>
    </recommendedName>
</protein>
<dbReference type="PANTHER" id="PTHR42648">
    <property type="entry name" value="TRANSPOSASE, PUTATIVE-RELATED"/>
    <property type="match status" value="1"/>
</dbReference>
<dbReference type="InterPro" id="IPR001584">
    <property type="entry name" value="Integrase_cat-core"/>
</dbReference>
<dbReference type="InterPro" id="IPR057670">
    <property type="entry name" value="SH3_retrovirus"/>
</dbReference>
<comment type="caution">
    <text evidence="3">The sequence shown here is derived from an EMBL/GenBank/DDBJ whole genome shotgun (WGS) entry which is preliminary data.</text>
</comment>
<dbReference type="Gene3D" id="3.30.420.10">
    <property type="entry name" value="Ribonuclease H-like superfamily/Ribonuclease H"/>
    <property type="match status" value="1"/>
</dbReference>
<dbReference type="SUPFAM" id="SSF53098">
    <property type="entry name" value="Ribonuclease H-like"/>
    <property type="match status" value="1"/>
</dbReference>
<organism evidence="3 4">
    <name type="scientific">Saponaria officinalis</name>
    <name type="common">Common soapwort</name>
    <name type="synonym">Lychnis saponaria</name>
    <dbReference type="NCBI Taxonomy" id="3572"/>
    <lineage>
        <taxon>Eukaryota</taxon>
        <taxon>Viridiplantae</taxon>
        <taxon>Streptophyta</taxon>
        <taxon>Embryophyta</taxon>
        <taxon>Tracheophyta</taxon>
        <taxon>Spermatophyta</taxon>
        <taxon>Magnoliopsida</taxon>
        <taxon>eudicotyledons</taxon>
        <taxon>Gunneridae</taxon>
        <taxon>Pentapetalae</taxon>
        <taxon>Caryophyllales</taxon>
        <taxon>Caryophyllaceae</taxon>
        <taxon>Caryophylleae</taxon>
        <taxon>Saponaria</taxon>
    </lineage>
</organism>
<dbReference type="InterPro" id="IPR029472">
    <property type="entry name" value="Copia-like_N"/>
</dbReference>
<dbReference type="Proteomes" id="UP001443914">
    <property type="component" value="Unassembled WGS sequence"/>
</dbReference>
<dbReference type="AlphaFoldDB" id="A0AAW1HAL6"/>